<feature type="domain" description="Alpha-L-arabinofuranosidase B catalytic" evidence="11">
    <location>
        <begin position="29"/>
        <end position="346"/>
    </location>
</feature>
<dbReference type="PANTHER" id="PTHR39447">
    <property type="entry name" value="ALPHA-L-ARABINOFURANOSIDASE B"/>
    <property type="match status" value="1"/>
</dbReference>
<gene>
    <name evidence="12" type="ORF">FBEOM_284</name>
</gene>
<dbReference type="InterPro" id="IPR015289">
    <property type="entry name" value="A-L-arabinofuranosidase_B_cat"/>
</dbReference>
<dbReference type="Pfam" id="PF05270">
    <property type="entry name" value="AbfB"/>
    <property type="match status" value="1"/>
</dbReference>
<keyword evidence="9" id="KW-0964">Secreted</keyword>
<dbReference type="InterPro" id="IPR013320">
    <property type="entry name" value="ConA-like_dom_sf"/>
</dbReference>
<comment type="caution">
    <text evidence="12">The sequence shown here is derived from an EMBL/GenBank/DDBJ whole genome shotgun (WGS) entry which is preliminary data.</text>
</comment>
<dbReference type="CDD" id="cd23399">
    <property type="entry name" value="beta-trefoil_ABD_ABFB"/>
    <property type="match status" value="1"/>
</dbReference>
<feature type="domain" description="Alpha-L-arabinofuranosidase B arabinose-binding" evidence="10">
    <location>
        <begin position="365"/>
        <end position="498"/>
    </location>
</feature>
<comment type="pathway">
    <text evidence="9">Glycan metabolism; L-arabinan degradation.</text>
</comment>
<feature type="signal peptide" evidence="9">
    <location>
        <begin position="1"/>
        <end position="19"/>
    </location>
</feature>
<feature type="active site" description="Nucleophile" evidence="7">
    <location>
        <position position="232"/>
    </location>
</feature>
<evidence type="ECO:0000259" key="10">
    <source>
        <dbReference type="Pfam" id="PF05270"/>
    </source>
</evidence>
<dbReference type="SUPFAM" id="SSF110221">
    <property type="entry name" value="AbfB domain"/>
    <property type="match status" value="1"/>
</dbReference>
<evidence type="ECO:0000256" key="1">
    <source>
        <dbReference type="ARBA" id="ARBA00001462"/>
    </source>
</evidence>
<dbReference type="GO" id="GO:0046373">
    <property type="term" value="P:L-arabinose metabolic process"/>
    <property type="evidence" value="ECO:0007669"/>
    <property type="project" value="UniProtKB-UniRule"/>
</dbReference>
<dbReference type="EMBL" id="PVQB02000017">
    <property type="protein sequence ID" value="KAF4345742.1"/>
    <property type="molecule type" value="Genomic_DNA"/>
</dbReference>
<proteinExistence type="inferred from homology"/>
<reference evidence="12" key="2">
    <citation type="submission" date="2020-02" db="EMBL/GenBank/DDBJ databases">
        <title>Identification and distribution of gene clusters putatively required for synthesis of sphingolipid metabolism inhibitors in phylogenetically diverse species of the filamentous fungus Fusarium.</title>
        <authorList>
            <person name="Kim H.-S."/>
            <person name="Busman M."/>
            <person name="Brown D.W."/>
            <person name="Divon H."/>
            <person name="Uhlig S."/>
            <person name="Proctor R.H."/>
        </authorList>
    </citation>
    <scope>NUCLEOTIDE SEQUENCE</scope>
    <source>
        <strain evidence="12">NRRL 25174</strain>
    </source>
</reference>
<dbReference type="EC" id="3.2.1.55" evidence="9"/>
<keyword evidence="13" id="KW-1185">Reference proteome</keyword>
<dbReference type="GO" id="GO:0031222">
    <property type="term" value="P:arabinan catabolic process"/>
    <property type="evidence" value="ECO:0007669"/>
    <property type="project" value="UniProtKB-UniRule"/>
</dbReference>
<sequence>MYTSTRIAFALCTSSLVSGAVFKRASEGPCDIYAAGGTPCVAAHSTTRALYGGYTGALYQVKRGSDGATKDIAPISAGDVAKASDQDNFCQSTTCLISIIYDQSGNGNHLTQAPPGGAASGPEAGGKDYLAGAFGAPVTLNGKKAYGMFGSPMTGYRNNSPNKVATGDAAEGIYAVFDGTHFNNRCCFDYGNAETSSTDTGDGAMEAVYFGTGDGWSGTGSGKGPWVMADLENYLYADGSRGQGKSNNPSQTARFVMGIVKGEPNHWSIRGGDATTGQLSTYFNGPRPTDGKYNPMKKEGAIVLGIGGDNSNGSQGTFLEGVLTKGYPSEDTENKVHANVVAAGYKPAALNSGDALTVGRTISLQVTTPGYDNRYISHNGGRVNTDVTNSKSASWTVRAGLGNSECFSFESVDTPGSFIRHFNYELHLDANDNSKGFGEDATFCTQRGLNGKGTTFRSWSYAARYIRHYTALGYISGNGGPFAFDNTYAFNDDVSFIVHQGF</sequence>
<keyword evidence="3 9" id="KW-0732">Signal</keyword>
<evidence type="ECO:0000256" key="4">
    <source>
        <dbReference type="ARBA" id="ARBA00022801"/>
    </source>
</evidence>
<evidence type="ECO:0000313" key="12">
    <source>
        <dbReference type="EMBL" id="KAF4345742.1"/>
    </source>
</evidence>
<evidence type="ECO:0000259" key="11">
    <source>
        <dbReference type="Pfam" id="PF09206"/>
    </source>
</evidence>
<keyword evidence="5" id="KW-0325">Glycoprotein</keyword>
<dbReference type="GO" id="GO:0005576">
    <property type="term" value="C:extracellular region"/>
    <property type="evidence" value="ECO:0007669"/>
    <property type="project" value="UniProtKB-SubCell"/>
</dbReference>
<evidence type="ECO:0000256" key="7">
    <source>
        <dbReference type="PIRSR" id="PIRSR638964-1"/>
    </source>
</evidence>
<feature type="active site" description="Proton donor" evidence="7">
    <location>
        <position position="309"/>
    </location>
</feature>
<dbReference type="InterPro" id="IPR036195">
    <property type="entry name" value="AbfB_ABD_sf"/>
</dbReference>
<dbReference type="GO" id="GO:0046556">
    <property type="term" value="F:alpha-L-arabinofuranosidase activity"/>
    <property type="evidence" value="ECO:0007669"/>
    <property type="project" value="UniProtKB-UniRule"/>
</dbReference>
<protein>
    <recommendedName>
        <fullName evidence="9">Alpha-L-arabinofuranosidase</fullName>
        <ecNumber evidence="9">3.2.1.55</ecNumber>
    </recommendedName>
</protein>
<keyword evidence="6 9" id="KW-0326">Glycosidase</keyword>
<evidence type="ECO:0000256" key="8">
    <source>
        <dbReference type="PIRSR" id="PIRSR638964-3"/>
    </source>
</evidence>
<dbReference type="FunFam" id="2.80.10.50:FF:000059">
    <property type="entry name" value="Probable alpha-L-arabinofuranosidase B"/>
    <property type="match status" value="1"/>
</dbReference>
<feature type="disulfide bond" evidence="8">
    <location>
        <begin position="30"/>
        <end position="40"/>
    </location>
</feature>
<dbReference type="GO" id="GO:0045490">
    <property type="term" value="P:pectin catabolic process"/>
    <property type="evidence" value="ECO:0007669"/>
    <property type="project" value="TreeGrafter"/>
</dbReference>
<accession>A0A9P5B0A6</accession>
<keyword evidence="9" id="KW-0119">Carbohydrate metabolism</keyword>
<keyword evidence="9" id="KW-0858">Xylan degradation</keyword>
<dbReference type="Gene3D" id="2.80.10.50">
    <property type="match status" value="1"/>
</dbReference>
<keyword evidence="9" id="KW-0624">Polysaccharide degradation</keyword>
<dbReference type="GO" id="GO:0045493">
    <property type="term" value="P:xylan catabolic process"/>
    <property type="evidence" value="ECO:0007669"/>
    <property type="project" value="UniProtKB-KW"/>
</dbReference>
<dbReference type="InterPro" id="IPR007934">
    <property type="entry name" value="AbfB_ABD"/>
</dbReference>
<feature type="disulfide bond" evidence="8">
    <location>
        <begin position="90"/>
        <end position="95"/>
    </location>
</feature>
<evidence type="ECO:0000256" key="5">
    <source>
        <dbReference type="ARBA" id="ARBA00023180"/>
    </source>
</evidence>
<evidence type="ECO:0000256" key="3">
    <source>
        <dbReference type="ARBA" id="ARBA00022729"/>
    </source>
</evidence>
<dbReference type="Gene3D" id="2.60.120.200">
    <property type="match status" value="1"/>
</dbReference>
<keyword evidence="4 9" id="KW-0378">Hydrolase</keyword>
<comment type="similarity">
    <text evidence="2 9">Belongs to the glycosyl hydrolase 54 family.</text>
</comment>
<name>A0A9P5B0A6_9HYPO</name>
<feature type="disulfide bond" evidence="8">
    <location>
        <begin position="186"/>
        <end position="187"/>
    </location>
</feature>
<dbReference type="Proteomes" id="UP000730481">
    <property type="component" value="Unassembled WGS sequence"/>
</dbReference>
<feature type="disulfide bond" evidence="8">
    <location>
        <begin position="406"/>
        <end position="444"/>
    </location>
</feature>
<dbReference type="InterPro" id="IPR038964">
    <property type="entry name" value="ABFB"/>
</dbReference>
<dbReference type="Pfam" id="PF09206">
    <property type="entry name" value="ArabFuran-catal"/>
    <property type="match status" value="1"/>
</dbReference>
<dbReference type="AlphaFoldDB" id="A0A9P5B0A6"/>
<dbReference type="PANTHER" id="PTHR39447:SF2">
    <property type="entry name" value="ALPHA-L-ARABINOFURANOSIDASE B"/>
    <property type="match status" value="1"/>
</dbReference>
<dbReference type="SUPFAM" id="SSF49899">
    <property type="entry name" value="Concanavalin A-like lectins/glucanases"/>
    <property type="match status" value="1"/>
</dbReference>
<feature type="chain" id="PRO_5040539314" description="Alpha-L-arabinofuranosidase" evidence="9">
    <location>
        <begin position="20"/>
        <end position="502"/>
    </location>
</feature>
<evidence type="ECO:0000256" key="9">
    <source>
        <dbReference type="RuleBase" id="RU367111"/>
    </source>
</evidence>
<reference evidence="12" key="1">
    <citation type="journal article" date="2017" name="Mycologia">
        <title>Fusarium algeriense, sp. nov., a novel toxigenic crown rot pathogen of durum wheat from Algeria is nested in the Fusarium burgessii species complex.</title>
        <authorList>
            <person name="Laraba I."/>
            <person name="Keddad A."/>
            <person name="Boureghda H."/>
            <person name="Abdallah N."/>
            <person name="Vaughan M.M."/>
            <person name="Proctor R.H."/>
            <person name="Busman M."/>
            <person name="O'Donnell K."/>
        </authorList>
    </citation>
    <scope>NUCLEOTIDE SEQUENCE</scope>
    <source>
        <strain evidence="12">NRRL 25174</strain>
    </source>
</reference>
<evidence type="ECO:0000313" key="13">
    <source>
        <dbReference type="Proteomes" id="UP000730481"/>
    </source>
</evidence>
<dbReference type="OrthoDB" id="157622at2759"/>
<organism evidence="12 13">
    <name type="scientific">Fusarium beomiforme</name>
    <dbReference type="NCBI Taxonomy" id="44412"/>
    <lineage>
        <taxon>Eukaryota</taxon>
        <taxon>Fungi</taxon>
        <taxon>Dikarya</taxon>
        <taxon>Ascomycota</taxon>
        <taxon>Pezizomycotina</taxon>
        <taxon>Sordariomycetes</taxon>
        <taxon>Hypocreomycetidae</taxon>
        <taxon>Hypocreales</taxon>
        <taxon>Nectriaceae</taxon>
        <taxon>Fusarium</taxon>
        <taxon>Fusarium burgessii species complex</taxon>
    </lineage>
</organism>
<comment type="subcellular location">
    <subcellularLocation>
        <location evidence="9">Secreted</location>
    </subcellularLocation>
</comment>
<evidence type="ECO:0000256" key="2">
    <source>
        <dbReference type="ARBA" id="ARBA00006963"/>
    </source>
</evidence>
<evidence type="ECO:0000256" key="6">
    <source>
        <dbReference type="ARBA" id="ARBA00023295"/>
    </source>
</evidence>
<keyword evidence="8" id="KW-1015">Disulfide bond</keyword>
<comment type="catalytic activity">
    <reaction evidence="1 9">
        <text>Hydrolysis of terminal non-reducing alpha-L-arabinofuranoside residues in alpha-L-arabinosides.</text>
        <dbReference type="EC" id="3.2.1.55"/>
    </reaction>
</comment>